<dbReference type="FunFam" id="3.40.50.720:FF:000095">
    <property type="entry name" value="NADP-dependent malic enzyme"/>
    <property type="match status" value="1"/>
</dbReference>
<dbReference type="InterPro" id="IPR045213">
    <property type="entry name" value="Malic_NAD-bd_bact_type"/>
</dbReference>
<dbReference type="InterPro" id="IPR036291">
    <property type="entry name" value="NAD(P)-bd_dom_sf"/>
</dbReference>
<dbReference type="SUPFAM" id="SSF53223">
    <property type="entry name" value="Aminoacid dehydrogenase-like, N-terminal domain"/>
    <property type="match status" value="1"/>
</dbReference>
<dbReference type="PROSITE" id="PS50222">
    <property type="entry name" value="EF_HAND_2"/>
    <property type="match status" value="3"/>
</dbReference>
<dbReference type="GO" id="GO:0004470">
    <property type="term" value="F:malic enzyme activity"/>
    <property type="evidence" value="ECO:0007669"/>
    <property type="project" value="InterPro"/>
</dbReference>
<dbReference type="Proteomes" id="UP000660262">
    <property type="component" value="Unassembled WGS sequence"/>
</dbReference>
<comment type="cofactor">
    <cofactor evidence="2">
        <name>Mg(2+)</name>
        <dbReference type="ChEBI" id="CHEBI:18420"/>
    </cofactor>
</comment>
<evidence type="ECO:0000256" key="5">
    <source>
        <dbReference type="ARBA" id="ARBA00023002"/>
    </source>
</evidence>
<dbReference type="InterPro" id="IPR046346">
    <property type="entry name" value="Aminoacid_DH-like_N_sf"/>
</dbReference>
<reference evidence="7" key="1">
    <citation type="submission" date="2020-10" db="EMBL/GenBank/DDBJ databases">
        <title>Unveiling of a novel bifunctional photoreceptor, Dualchrome1, isolated from a cosmopolitan green alga.</title>
        <authorList>
            <person name="Suzuki S."/>
            <person name="Kawachi M."/>
        </authorList>
    </citation>
    <scope>NUCLEOTIDE SEQUENCE</scope>
    <source>
        <strain evidence="7">NIES 2893</strain>
    </source>
</reference>
<dbReference type="InterPro" id="IPR051674">
    <property type="entry name" value="Malate_Decarboxylase"/>
</dbReference>
<feature type="domain" description="EF-hand" evidence="6">
    <location>
        <begin position="132"/>
        <end position="167"/>
    </location>
</feature>
<organism evidence="7 8">
    <name type="scientific">Pycnococcus provasolii</name>
    <dbReference type="NCBI Taxonomy" id="41880"/>
    <lineage>
        <taxon>Eukaryota</taxon>
        <taxon>Viridiplantae</taxon>
        <taxon>Chlorophyta</taxon>
        <taxon>Pseudoscourfieldiophyceae</taxon>
        <taxon>Pseudoscourfieldiales</taxon>
        <taxon>Pycnococcaceae</taxon>
        <taxon>Pycnococcus</taxon>
    </lineage>
</organism>
<feature type="domain" description="EF-hand" evidence="6">
    <location>
        <begin position="212"/>
        <end position="247"/>
    </location>
</feature>
<dbReference type="Gene3D" id="1.10.238.10">
    <property type="entry name" value="EF-hand"/>
    <property type="match status" value="1"/>
</dbReference>
<evidence type="ECO:0000313" key="8">
    <source>
        <dbReference type="Proteomes" id="UP000660262"/>
    </source>
</evidence>
<dbReference type="InterPro" id="IPR037062">
    <property type="entry name" value="Malic_N_dom_sf"/>
</dbReference>
<keyword evidence="5" id="KW-0560">Oxidoreductase</keyword>
<keyword evidence="4" id="KW-0106">Calcium</keyword>
<dbReference type="InterPro" id="IPR002048">
    <property type="entry name" value="EF_hand_dom"/>
</dbReference>
<dbReference type="SUPFAM" id="SSF47473">
    <property type="entry name" value="EF-hand"/>
    <property type="match status" value="1"/>
</dbReference>
<dbReference type="Gene3D" id="3.40.50.720">
    <property type="entry name" value="NAD(P)-binding Rossmann-like Domain"/>
    <property type="match status" value="1"/>
</dbReference>
<dbReference type="PANTHER" id="PTHR43237:SF4">
    <property type="entry name" value="NADP-DEPENDENT MALIC ENZYME"/>
    <property type="match status" value="1"/>
</dbReference>
<evidence type="ECO:0000256" key="4">
    <source>
        <dbReference type="ARBA" id="ARBA00022837"/>
    </source>
</evidence>
<dbReference type="InterPro" id="IPR012301">
    <property type="entry name" value="Malic_N_dom"/>
</dbReference>
<keyword evidence="8" id="KW-1185">Reference proteome</keyword>
<proteinExistence type="predicted"/>
<dbReference type="GO" id="GO:0005509">
    <property type="term" value="F:calcium ion binding"/>
    <property type="evidence" value="ECO:0007669"/>
    <property type="project" value="InterPro"/>
</dbReference>
<dbReference type="OrthoDB" id="564985at2759"/>
<protein>
    <recommendedName>
        <fullName evidence="6">EF-hand domain-containing protein</fullName>
    </recommendedName>
</protein>
<dbReference type="SUPFAM" id="SSF51735">
    <property type="entry name" value="NAD(P)-binding Rossmann-fold domains"/>
    <property type="match status" value="1"/>
</dbReference>
<evidence type="ECO:0000259" key="6">
    <source>
        <dbReference type="PROSITE" id="PS50222"/>
    </source>
</evidence>
<accession>A0A830HDL2</accession>
<evidence type="ECO:0000313" key="7">
    <source>
        <dbReference type="EMBL" id="GHP03157.1"/>
    </source>
</evidence>
<dbReference type="EMBL" id="BNJQ01000004">
    <property type="protein sequence ID" value="GHP03157.1"/>
    <property type="molecule type" value="Genomic_DNA"/>
</dbReference>
<dbReference type="GO" id="GO:0016616">
    <property type="term" value="F:oxidoreductase activity, acting on the CH-OH group of donors, NAD or NADP as acceptor"/>
    <property type="evidence" value="ECO:0007669"/>
    <property type="project" value="InterPro"/>
</dbReference>
<dbReference type="PANTHER" id="PTHR43237">
    <property type="entry name" value="NADP-DEPENDENT MALIC ENZYME"/>
    <property type="match status" value="1"/>
</dbReference>
<dbReference type="PROSITE" id="PS00018">
    <property type="entry name" value="EF_HAND_1"/>
    <property type="match status" value="2"/>
</dbReference>
<dbReference type="CDD" id="cd05311">
    <property type="entry name" value="NAD_bind_2_malic_enz"/>
    <property type="match status" value="1"/>
</dbReference>
<dbReference type="Pfam" id="PF00390">
    <property type="entry name" value="malic"/>
    <property type="match status" value="1"/>
</dbReference>
<sequence length="833" mass="89827">MRVAAPNNQHKPARATHNRCCKPATRTRTAARPRVYAAATSDKTQQGTMSALQSLRSTLVTLFRSKSLAGESAAAAAVATRLKVEDLVQIRDLVMGSKGDAESIGAEKDAANADALLDRQAFGNICQRLGVSEDSRISALYDNMDKDHDHKVSFRELTTVLTTLVSGTNEAAVEFEFSLWDRSGDGNLDREEFSRYIVSTSRANGSLLSNEALKRISNDLFTELDLDGNESIDLAEFKKGVLKVQTATGVSTNAVAAADEINPSERSVYEFLGSRMPLSAGDVVKAATMNKEESSFFFIAKGKATLTYRGIDVHSGDGSKPKSAMLGVCLAVLPNDQVAVRADTDCELIEVPVTSLSELALNGHAGAVVVYEHIGKIMYDMIEPLDNRVAEAFKNGEKDLAENLQEWTGYLRDAMRDFALQFHSIGSKGKIAVQPTKSVGDSASLSIAYSPGVAEPCLAIKENPDLSYEYTSRGHLVGVISNGTAVLGLGNIGALASKPVMEGKAVLFKTFGGVDSFDIEVDESDPDKFIEHVVAIAPTFGGINLEDIKAPECFYIEPEIQRRVSIPIMHDDQHGTAIIAGAGLVNALHFAEKDIGDVKIVVNGCGAAGYTVARHFIALGVKPENLVACDIDGVVYKGRTDLEEDPNLYLHNIATTNPARTLAEAVEGADAFVGLSVPNILTPEMLLSMKKSPLIFALANPTPEIRYALAKATRPDVIMGTGRSDLPNQINNVCAFPFIFRGALDCRASAINEEMKMATTHAIADLAKTDPTRPFSPESIIPLPRDPRLLYHIAPAIVEAAQKTGVARIEVNVDEYRAKLEREMKVKMGDILQ</sequence>
<comment type="cofactor">
    <cofactor evidence="1">
        <name>Mn(2+)</name>
        <dbReference type="ChEBI" id="CHEBI:29035"/>
    </cofactor>
</comment>
<comment type="caution">
    <text evidence="7">The sequence shown here is derived from an EMBL/GenBank/DDBJ whole genome shotgun (WGS) entry which is preliminary data.</text>
</comment>
<dbReference type="InterPro" id="IPR018247">
    <property type="entry name" value="EF_Hand_1_Ca_BS"/>
</dbReference>
<dbReference type="InterPro" id="IPR012302">
    <property type="entry name" value="Malic_NAD-bd"/>
</dbReference>
<evidence type="ECO:0000256" key="2">
    <source>
        <dbReference type="ARBA" id="ARBA00001946"/>
    </source>
</evidence>
<name>A0A830HDL2_9CHLO</name>
<dbReference type="SMART" id="SM01274">
    <property type="entry name" value="malic"/>
    <property type="match status" value="1"/>
</dbReference>
<dbReference type="GO" id="GO:0051287">
    <property type="term" value="F:NAD binding"/>
    <property type="evidence" value="ECO:0007669"/>
    <property type="project" value="InterPro"/>
</dbReference>
<gene>
    <name evidence="7" type="ORF">PPROV_000191200</name>
</gene>
<dbReference type="InterPro" id="IPR011992">
    <property type="entry name" value="EF-hand-dom_pair"/>
</dbReference>
<evidence type="ECO:0000256" key="3">
    <source>
        <dbReference type="ARBA" id="ARBA00022723"/>
    </source>
</evidence>
<dbReference type="SMART" id="SM00054">
    <property type="entry name" value="EFh"/>
    <property type="match status" value="3"/>
</dbReference>
<feature type="domain" description="EF-hand" evidence="6">
    <location>
        <begin position="168"/>
        <end position="203"/>
    </location>
</feature>
<dbReference type="AlphaFoldDB" id="A0A830HDL2"/>
<dbReference type="SMART" id="SM00919">
    <property type="entry name" value="Malic_M"/>
    <property type="match status" value="1"/>
</dbReference>
<dbReference type="Pfam" id="PF03949">
    <property type="entry name" value="Malic_M"/>
    <property type="match status" value="1"/>
</dbReference>
<dbReference type="FunFam" id="3.40.50.10380:FF:000003">
    <property type="entry name" value="NADP-dependent malic enzyme"/>
    <property type="match status" value="1"/>
</dbReference>
<evidence type="ECO:0000256" key="1">
    <source>
        <dbReference type="ARBA" id="ARBA00001936"/>
    </source>
</evidence>
<dbReference type="Gene3D" id="3.40.50.10380">
    <property type="entry name" value="Malic enzyme, N-terminal domain"/>
    <property type="match status" value="1"/>
</dbReference>
<keyword evidence="3" id="KW-0479">Metal-binding</keyword>